<evidence type="ECO:0000256" key="4">
    <source>
        <dbReference type="ARBA" id="ARBA00022553"/>
    </source>
</evidence>
<dbReference type="GO" id="GO:0043041">
    <property type="term" value="P:amino acid activation for nonribosomal peptide biosynthetic process"/>
    <property type="evidence" value="ECO:0007669"/>
    <property type="project" value="TreeGrafter"/>
</dbReference>
<dbReference type="Proteomes" id="UP000017133">
    <property type="component" value="Unassembled WGS sequence"/>
</dbReference>
<dbReference type="GO" id="GO:0044550">
    <property type="term" value="P:secondary metabolite biosynthetic process"/>
    <property type="evidence" value="ECO:0007669"/>
    <property type="project" value="TreeGrafter"/>
</dbReference>
<dbReference type="InterPro" id="IPR010071">
    <property type="entry name" value="AA_adenyl_dom"/>
</dbReference>
<comment type="caution">
    <text evidence="7">The sequence shown here is derived from an EMBL/GenBank/DDBJ whole genome shotgun (WGS) entry which is preliminary data.</text>
</comment>
<dbReference type="PANTHER" id="PTHR45527">
    <property type="entry name" value="NONRIBOSOMAL PEPTIDE SYNTHETASE"/>
    <property type="match status" value="1"/>
</dbReference>
<dbReference type="GO" id="GO:0016874">
    <property type="term" value="F:ligase activity"/>
    <property type="evidence" value="ECO:0007669"/>
    <property type="project" value="UniProtKB-KW"/>
</dbReference>
<comment type="pathway">
    <text evidence="2">Siderophore biosynthesis.</text>
</comment>
<dbReference type="NCBIfam" id="TIGR01733">
    <property type="entry name" value="AA-adenyl-dom"/>
    <property type="match status" value="1"/>
</dbReference>
<dbReference type="PROSITE" id="PS00455">
    <property type="entry name" value="AMP_BINDING"/>
    <property type="match status" value="1"/>
</dbReference>
<dbReference type="GO" id="GO:0005737">
    <property type="term" value="C:cytoplasm"/>
    <property type="evidence" value="ECO:0007669"/>
    <property type="project" value="TreeGrafter"/>
</dbReference>
<dbReference type="PROSITE" id="PS00012">
    <property type="entry name" value="PHOSPHOPANTETHEINE"/>
    <property type="match status" value="1"/>
</dbReference>
<dbReference type="Pfam" id="PF13193">
    <property type="entry name" value="AMP-binding_C"/>
    <property type="match status" value="1"/>
</dbReference>
<dbReference type="Gene3D" id="3.40.50.12780">
    <property type="entry name" value="N-terminal domain of ligase-like"/>
    <property type="match status" value="1"/>
</dbReference>
<dbReference type="InterPro" id="IPR020845">
    <property type="entry name" value="AMP-binding_CS"/>
</dbReference>
<dbReference type="PATRIC" id="fig|1389415.4.peg.2813"/>
<dbReference type="SUPFAM" id="SSF52777">
    <property type="entry name" value="CoA-dependent acyltransferases"/>
    <property type="match status" value="2"/>
</dbReference>
<keyword evidence="4" id="KW-0597">Phosphoprotein</keyword>
<dbReference type="Pfam" id="PF00550">
    <property type="entry name" value="PP-binding"/>
    <property type="match status" value="1"/>
</dbReference>
<dbReference type="InterPro" id="IPR045851">
    <property type="entry name" value="AMP-bd_C_sf"/>
</dbReference>
<dbReference type="PROSITE" id="PS50075">
    <property type="entry name" value="CARRIER"/>
    <property type="match status" value="1"/>
</dbReference>
<reference evidence="7 8" key="1">
    <citation type="submission" date="2013-10" db="EMBL/GenBank/DDBJ databases">
        <title>Whole Genome Shotgun Sequence of Photorhabdus temperata J3.</title>
        <authorList>
            <person name="Park G.-S."/>
            <person name="Hong S.-J."/>
            <person name="Shin J.-H."/>
        </authorList>
    </citation>
    <scope>NUCLEOTIDE SEQUENCE [LARGE SCALE GENOMIC DNA]</scope>
    <source>
        <strain evidence="7 8">J3</strain>
    </source>
</reference>
<evidence type="ECO:0000259" key="6">
    <source>
        <dbReference type="PROSITE" id="PS50075"/>
    </source>
</evidence>
<dbReference type="InterPro" id="IPR036736">
    <property type="entry name" value="ACP-like_sf"/>
</dbReference>
<dbReference type="InterPro" id="IPR006162">
    <property type="entry name" value="Ppantetheine_attach_site"/>
</dbReference>
<name>U7QXM0_PHOTE</name>
<dbReference type="InterPro" id="IPR009081">
    <property type="entry name" value="PP-bd_ACP"/>
</dbReference>
<organism evidence="7 8">
    <name type="scientific">Photorhabdus temperata J3</name>
    <dbReference type="NCBI Taxonomy" id="1389415"/>
    <lineage>
        <taxon>Bacteria</taxon>
        <taxon>Pseudomonadati</taxon>
        <taxon>Pseudomonadota</taxon>
        <taxon>Gammaproteobacteria</taxon>
        <taxon>Enterobacterales</taxon>
        <taxon>Morganellaceae</taxon>
        <taxon>Photorhabdus</taxon>
    </lineage>
</organism>
<accession>U7QXM0</accession>
<gene>
    <name evidence="7" type="ORF">O185_14135</name>
</gene>
<dbReference type="Pfam" id="PF00668">
    <property type="entry name" value="Condensation"/>
    <property type="match status" value="1"/>
</dbReference>
<dbReference type="CDD" id="cd19535">
    <property type="entry name" value="Cyc_NRPS"/>
    <property type="match status" value="1"/>
</dbReference>
<dbReference type="Gene3D" id="3.30.559.10">
    <property type="entry name" value="Chloramphenicol acetyltransferase-like domain"/>
    <property type="match status" value="1"/>
</dbReference>
<dbReference type="Gene3D" id="3.30.300.30">
    <property type="match status" value="1"/>
</dbReference>
<evidence type="ECO:0000256" key="1">
    <source>
        <dbReference type="ARBA" id="ARBA00001957"/>
    </source>
</evidence>
<comment type="cofactor">
    <cofactor evidence="1">
        <name>pantetheine 4'-phosphate</name>
        <dbReference type="ChEBI" id="CHEBI:47942"/>
    </cofactor>
</comment>
<dbReference type="Gene3D" id="3.30.559.30">
    <property type="entry name" value="Nonribosomal peptide synthetase, condensation domain"/>
    <property type="match status" value="1"/>
</dbReference>
<proteinExistence type="predicted"/>
<dbReference type="SUPFAM" id="SSF47336">
    <property type="entry name" value="ACP-like"/>
    <property type="match status" value="1"/>
</dbReference>
<evidence type="ECO:0000313" key="7">
    <source>
        <dbReference type="EMBL" id="ERT12428.1"/>
    </source>
</evidence>
<dbReference type="GO" id="GO:0031177">
    <property type="term" value="F:phosphopantetheine binding"/>
    <property type="evidence" value="ECO:0007669"/>
    <property type="project" value="TreeGrafter"/>
</dbReference>
<dbReference type="InterPro" id="IPR001242">
    <property type="entry name" value="Condensation_dom"/>
</dbReference>
<dbReference type="InterPro" id="IPR000873">
    <property type="entry name" value="AMP-dep_synth/lig_dom"/>
</dbReference>
<dbReference type="InterPro" id="IPR020459">
    <property type="entry name" value="AMP-binding"/>
</dbReference>
<evidence type="ECO:0000256" key="3">
    <source>
        <dbReference type="ARBA" id="ARBA00022450"/>
    </source>
</evidence>
<keyword evidence="8" id="KW-1185">Reference proteome</keyword>
<dbReference type="EMBL" id="AXDT01000132">
    <property type="protein sequence ID" value="ERT12428.1"/>
    <property type="molecule type" value="Genomic_DNA"/>
</dbReference>
<dbReference type="Pfam" id="PF00501">
    <property type="entry name" value="AMP-binding"/>
    <property type="match status" value="1"/>
</dbReference>
<dbReference type="PRINTS" id="PR00154">
    <property type="entry name" value="AMPBINDING"/>
</dbReference>
<dbReference type="InterPro" id="IPR057737">
    <property type="entry name" value="Condensation_MtbB-like"/>
</dbReference>
<dbReference type="PANTHER" id="PTHR45527:SF10">
    <property type="entry name" value="PYOCHELIN SYNTHASE PCHF"/>
    <property type="match status" value="1"/>
</dbReference>
<evidence type="ECO:0000313" key="8">
    <source>
        <dbReference type="Proteomes" id="UP000017133"/>
    </source>
</evidence>
<dbReference type="InterPro" id="IPR025110">
    <property type="entry name" value="AMP-bd_C"/>
</dbReference>
<protein>
    <recommendedName>
        <fullName evidence="6">Carrier domain-containing protein</fullName>
    </recommendedName>
</protein>
<evidence type="ECO:0000256" key="5">
    <source>
        <dbReference type="ARBA" id="ARBA00022598"/>
    </source>
</evidence>
<dbReference type="InterPro" id="IPR042099">
    <property type="entry name" value="ANL_N_sf"/>
</dbReference>
<feature type="domain" description="Carrier" evidence="6">
    <location>
        <begin position="1042"/>
        <end position="1122"/>
    </location>
</feature>
<sequence length="1130" mass="127978">MQVILEVAKRVGLNTLPTNKYDLEGINWISEVQLSRQAIMINAILNGKLPVDERLTESLGSLNNAESFSLTDIQYAYLIGRNPGIVLGGIATNYYLEMEVFKPDLERLNIALNNTIKLHPMLRATLAEGGRQKILSELPFYSINTTDCSDWEIKEKEKFLIDTRYNMQSELRELDKAPPFDIRATYIDKCTLRLHLSFELMFLDFHSVQIVLRDWWRYYQSPVSYKFLPEFGFEDYIEVERLLDQKPQGLRDRGFWHDKIENMPPFPELPLNKSPELISTHKIKKLTREISTEVINKLRMIVGEKGIMLETLFLGAYIEILRQWSKRQDFTLTLTQHSRRAHFDKVENVVGNFLQSSLFSVTSSVRSNFTERLIELQTELLLNRCHSCFNGIRVLREMTRRAGNGRPFSMPIVFSNTLNADLRDIVTDYSWDGTAKHIYNSTQTPQVWLESQIVRVNDIITINWNYVDELFPNNMLDNMLDACIHLIEECAYNPEIWDMTGIVVNLPEADLAERERANDTAVELNPCLLHEMILNAAQQYPDKVAIVQGDRQLRFGELVAKAQLIAHHIRNKTNIAPGDIVAISFPQGSELIVGILGALIAGAAYVSIDPALPLQRRNRLLERCMCKAVVTSIAIFSDVDEFGSLPRINIDNETSEGFVKVEQVLLQKLDDLAYVIFTSGSTGEPKGVMITHRNASNTILDINRRFNVNETDVVFSVAPAGFDLSVYDYFGVLGTGGCLVFNANEVSNDPKIWAEEIVRNEVTIWNSVPAPVKALVECSGDFLAATKLRLVLMSGDWIPVDLPNQIKTLIPEVEVISLGGATEGSIWSIFYPIKEVSSLWKSIPYGNPLANQKFYVMNDWFSPSPKWVTGELYIAGEGVAKGYLADPEKTEQRFIIHPATGERLYKTGDLGRYIDNGLIEILGREDNQVKINGYRIELGEIEASLLTNEMASHVVIDAPIHPKTGQKQLVAYVVTNSKYEFVDKNLIQEKLKETIKEKLPSYMMPTFFVVLPAMPLTSNGKIDRNSFPVPWADFANDYEKNTPANDIEARLFILWSKQLQHEDFDVTSGFFDIGGDSLHAVGLLSAVREEFNVSAKGEQDMIEGLFMNVNIRDFARIIVAMFQTEKGAGA</sequence>
<dbReference type="InterPro" id="IPR023213">
    <property type="entry name" value="CAT-like_dom_sf"/>
</dbReference>
<dbReference type="AlphaFoldDB" id="U7QXM0"/>
<dbReference type="Gene3D" id="1.10.1200.10">
    <property type="entry name" value="ACP-like"/>
    <property type="match status" value="1"/>
</dbReference>
<keyword evidence="5" id="KW-0436">Ligase</keyword>
<keyword evidence="3" id="KW-0596">Phosphopantetheine</keyword>
<dbReference type="SUPFAM" id="SSF56801">
    <property type="entry name" value="Acetyl-CoA synthetase-like"/>
    <property type="match status" value="1"/>
</dbReference>
<evidence type="ECO:0000256" key="2">
    <source>
        <dbReference type="ARBA" id="ARBA00004924"/>
    </source>
</evidence>